<reference evidence="3 4" key="1">
    <citation type="journal article" date="2022" name="Nat. Plants">
        <title>Genomes of leafy and leafless Platanthera orchids illuminate the evolution of mycoheterotrophy.</title>
        <authorList>
            <person name="Li M.H."/>
            <person name="Liu K.W."/>
            <person name="Li Z."/>
            <person name="Lu H.C."/>
            <person name="Ye Q.L."/>
            <person name="Zhang D."/>
            <person name="Wang J.Y."/>
            <person name="Li Y.F."/>
            <person name="Zhong Z.M."/>
            <person name="Liu X."/>
            <person name="Yu X."/>
            <person name="Liu D.K."/>
            <person name="Tu X.D."/>
            <person name="Liu B."/>
            <person name="Hao Y."/>
            <person name="Liao X.Y."/>
            <person name="Jiang Y.T."/>
            <person name="Sun W.H."/>
            <person name="Chen J."/>
            <person name="Chen Y.Q."/>
            <person name="Ai Y."/>
            <person name="Zhai J.W."/>
            <person name="Wu S.S."/>
            <person name="Zhou Z."/>
            <person name="Hsiao Y.Y."/>
            <person name="Wu W.L."/>
            <person name="Chen Y.Y."/>
            <person name="Lin Y.F."/>
            <person name="Hsu J.L."/>
            <person name="Li C.Y."/>
            <person name="Wang Z.W."/>
            <person name="Zhao X."/>
            <person name="Zhong W.Y."/>
            <person name="Ma X.K."/>
            <person name="Ma L."/>
            <person name="Huang J."/>
            <person name="Chen G.Z."/>
            <person name="Huang M.Z."/>
            <person name="Huang L."/>
            <person name="Peng D.H."/>
            <person name="Luo Y.B."/>
            <person name="Zou S.Q."/>
            <person name="Chen S.P."/>
            <person name="Lan S."/>
            <person name="Tsai W.C."/>
            <person name="Van de Peer Y."/>
            <person name="Liu Z.J."/>
        </authorList>
    </citation>
    <scope>NUCLEOTIDE SEQUENCE [LARGE SCALE GENOMIC DNA]</scope>
    <source>
        <strain evidence="3">Lor287</strain>
    </source>
</reference>
<feature type="transmembrane region" description="Helical" evidence="2">
    <location>
        <begin position="109"/>
        <end position="142"/>
    </location>
</feature>
<accession>A0AAP0GDC0</accession>
<evidence type="ECO:0000313" key="3">
    <source>
        <dbReference type="EMBL" id="KAK8952390.1"/>
    </source>
</evidence>
<feature type="region of interest" description="Disordered" evidence="1">
    <location>
        <begin position="180"/>
        <end position="199"/>
    </location>
</feature>
<organism evidence="3 4">
    <name type="scientific">Platanthera zijinensis</name>
    <dbReference type="NCBI Taxonomy" id="2320716"/>
    <lineage>
        <taxon>Eukaryota</taxon>
        <taxon>Viridiplantae</taxon>
        <taxon>Streptophyta</taxon>
        <taxon>Embryophyta</taxon>
        <taxon>Tracheophyta</taxon>
        <taxon>Spermatophyta</taxon>
        <taxon>Magnoliopsida</taxon>
        <taxon>Liliopsida</taxon>
        <taxon>Asparagales</taxon>
        <taxon>Orchidaceae</taxon>
        <taxon>Orchidoideae</taxon>
        <taxon>Orchideae</taxon>
        <taxon>Orchidinae</taxon>
        <taxon>Platanthera</taxon>
    </lineage>
</organism>
<feature type="compositionally biased region" description="Polar residues" evidence="1">
    <location>
        <begin position="57"/>
        <end position="70"/>
    </location>
</feature>
<sequence length="199" mass="22137">MSAAAHFSSNQKRQKHASWIPACFCPCTFDDADDHPAKRVVGLPEQVPKVQKRIKKTQNPLNPNNPLSTQLHDESSKHNSSQHPARQTEHPGSLKLDRDAIRASQTQTIFAWPFVVALMLLVTLFLGSHFAVFCACICFCLMPPQQPVSPVMKEDPAEISIISEEYKKRVVLMGLLERKKGAAPAKSGSRRDGWLGQRG</sequence>
<dbReference type="PANTHER" id="PTHR34379:SF6">
    <property type="entry name" value="PROTEIN 3F"/>
    <property type="match status" value="1"/>
</dbReference>
<gene>
    <name evidence="3" type="ORF">KSP39_PZI004907</name>
</gene>
<dbReference type="EMBL" id="JBBWWQ010000003">
    <property type="protein sequence ID" value="KAK8952390.1"/>
    <property type="molecule type" value="Genomic_DNA"/>
</dbReference>
<proteinExistence type="predicted"/>
<name>A0AAP0GDC0_9ASPA</name>
<keyword evidence="2" id="KW-1133">Transmembrane helix</keyword>
<feature type="region of interest" description="Disordered" evidence="1">
    <location>
        <begin position="41"/>
        <end position="93"/>
    </location>
</feature>
<comment type="caution">
    <text evidence="3">The sequence shown here is derived from an EMBL/GenBank/DDBJ whole genome shotgun (WGS) entry which is preliminary data.</text>
</comment>
<dbReference type="InterPro" id="IPR040411">
    <property type="entry name" value="At5g23160-like"/>
</dbReference>
<dbReference type="PANTHER" id="PTHR34379">
    <property type="entry name" value="OS07G0553800 PROTEIN"/>
    <property type="match status" value="1"/>
</dbReference>
<evidence type="ECO:0000256" key="2">
    <source>
        <dbReference type="SAM" id="Phobius"/>
    </source>
</evidence>
<evidence type="ECO:0000256" key="1">
    <source>
        <dbReference type="SAM" id="MobiDB-lite"/>
    </source>
</evidence>
<evidence type="ECO:0000313" key="4">
    <source>
        <dbReference type="Proteomes" id="UP001418222"/>
    </source>
</evidence>
<dbReference type="AlphaFoldDB" id="A0AAP0GDC0"/>
<keyword evidence="4" id="KW-1185">Reference proteome</keyword>
<protein>
    <submittedName>
        <fullName evidence="3">Uncharacterized protein</fullName>
    </submittedName>
</protein>
<keyword evidence="2" id="KW-0472">Membrane</keyword>
<dbReference type="Proteomes" id="UP001418222">
    <property type="component" value="Unassembled WGS sequence"/>
</dbReference>
<keyword evidence="2" id="KW-0812">Transmembrane</keyword>